<dbReference type="InterPro" id="IPR032675">
    <property type="entry name" value="LRR_dom_sf"/>
</dbReference>
<accession>A0AAD5YF92</accession>
<feature type="compositionally biased region" description="Acidic residues" evidence="1">
    <location>
        <begin position="89"/>
        <end position="101"/>
    </location>
</feature>
<dbReference type="Gene3D" id="3.80.10.10">
    <property type="entry name" value="Ribonuclease Inhibitor"/>
    <property type="match status" value="1"/>
</dbReference>
<evidence type="ECO:0000313" key="3">
    <source>
        <dbReference type="Proteomes" id="UP001212997"/>
    </source>
</evidence>
<feature type="compositionally biased region" description="Low complexity" evidence="1">
    <location>
        <begin position="102"/>
        <end position="111"/>
    </location>
</feature>
<feature type="region of interest" description="Disordered" evidence="1">
    <location>
        <begin position="89"/>
        <end position="119"/>
    </location>
</feature>
<sequence>MVNSPLVSTTSTVTMCSAKSPTHSCFDSLDITALIVDLLDEGPKDLGRRNLANFARTCRATVDPALRLLWKDQTGLDNLIRTLPADAWSEEVEDTESESESGDPSPSYSDSQWRWLRPPRPMPTQKVKVLSLQRLLGSSEWKRFDYYAALIKVLRIKDTTMSDRVPLEWSQSVLTSLHLHQSFIRRDLLPNLREFKYVRADKSQCAFPQIPLLLTRSLKVVDVEISVNNNPGQPKDIEWIQSFTSYLPNASPEMEHIRLSACNANWGYGSSEVVIDIQPLTSFSHLRSFICELQVGKLATAVQLAQLPKLEELSLDFDPRHFPHRAPPEDFPHPFIFPRLKSLACTLSPQFLQACRFPALQSFTIKHLDGLRDSLNALREHCTPGLMREVTIDCPETLNRLSFPEDMQGLLDLPALERVTIQGYGWGLGDQALETIALAWPNLRSLDLRDNYRSKPTTLLGLVPLVKHCPDLVSLSVSISFRQPSIAPTDLAGIRCSNPHLDYLHFQDSIINELECDPVASLLSRLFPNLRRIRLYEWGLIGEPPKGIEKWSRVEGLLKGFAGAGAQE</sequence>
<proteinExistence type="predicted"/>
<dbReference type="SUPFAM" id="SSF52047">
    <property type="entry name" value="RNI-like"/>
    <property type="match status" value="1"/>
</dbReference>
<reference evidence="2" key="1">
    <citation type="submission" date="2022-07" db="EMBL/GenBank/DDBJ databases">
        <title>Genome Sequence of Physisporinus lineatus.</title>
        <authorList>
            <person name="Buettner E."/>
        </authorList>
    </citation>
    <scope>NUCLEOTIDE SEQUENCE</scope>
    <source>
        <strain evidence="2">VT162</strain>
    </source>
</reference>
<dbReference type="Proteomes" id="UP001212997">
    <property type="component" value="Unassembled WGS sequence"/>
</dbReference>
<comment type="caution">
    <text evidence="2">The sequence shown here is derived from an EMBL/GenBank/DDBJ whole genome shotgun (WGS) entry which is preliminary data.</text>
</comment>
<organism evidence="2 3">
    <name type="scientific">Meripilus lineatus</name>
    <dbReference type="NCBI Taxonomy" id="2056292"/>
    <lineage>
        <taxon>Eukaryota</taxon>
        <taxon>Fungi</taxon>
        <taxon>Dikarya</taxon>
        <taxon>Basidiomycota</taxon>
        <taxon>Agaricomycotina</taxon>
        <taxon>Agaricomycetes</taxon>
        <taxon>Polyporales</taxon>
        <taxon>Meripilaceae</taxon>
        <taxon>Meripilus</taxon>
    </lineage>
</organism>
<evidence type="ECO:0000313" key="2">
    <source>
        <dbReference type="EMBL" id="KAJ3478849.1"/>
    </source>
</evidence>
<keyword evidence="3" id="KW-1185">Reference proteome</keyword>
<dbReference type="EMBL" id="JANAWD010000480">
    <property type="protein sequence ID" value="KAJ3478849.1"/>
    <property type="molecule type" value="Genomic_DNA"/>
</dbReference>
<name>A0AAD5YF92_9APHY</name>
<evidence type="ECO:0000256" key="1">
    <source>
        <dbReference type="SAM" id="MobiDB-lite"/>
    </source>
</evidence>
<gene>
    <name evidence="2" type="ORF">NLI96_g9473</name>
</gene>
<protein>
    <submittedName>
        <fullName evidence="2">Uncharacterized protein</fullName>
    </submittedName>
</protein>
<dbReference type="AlphaFoldDB" id="A0AAD5YF92"/>